<organism evidence="2 3">
    <name type="scientific">Sclerotinia nivalis</name>
    <dbReference type="NCBI Taxonomy" id="352851"/>
    <lineage>
        <taxon>Eukaryota</taxon>
        <taxon>Fungi</taxon>
        <taxon>Dikarya</taxon>
        <taxon>Ascomycota</taxon>
        <taxon>Pezizomycotina</taxon>
        <taxon>Leotiomycetes</taxon>
        <taxon>Helotiales</taxon>
        <taxon>Sclerotiniaceae</taxon>
        <taxon>Sclerotinia</taxon>
    </lineage>
</organism>
<sequence>MVLAGLANAHIECSDIEIVHIDPPFSNSTCINYLGPFMRYAGGVLRNPTASTDCLYCPVDQTNQLLQQLGLETEHAWRNAAYMVVYIVFNTLAIFFHLLGCKNAKSQQEMNSARTTKLRLPIPQ</sequence>
<dbReference type="Proteomes" id="UP001152300">
    <property type="component" value="Unassembled WGS sequence"/>
</dbReference>
<keyword evidence="3" id="KW-1185">Reference proteome</keyword>
<evidence type="ECO:0000313" key="3">
    <source>
        <dbReference type="Proteomes" id="UP001152300"/>
    </source>
</evidence>
<comment type="caution">
    <text evidence="2">The sequence shown here is derived from an EMBL/GenBank/DDBJ whole genome shotgun (WGS) entry which is preliminary data.</text>
</comment>
<dbReference type="AlphaFoldDB" id="A0A9X0AX62"/>
<keyword evidence="1" id="KW-0472">Membrane</keyword>
<evidence type="ECO:0000256" key="1">
    <source>
        <dbReference type="SAM" id="Phobius"/>
    </source>
</evidence>
<protein>
    <submittedName>
        <fullName evidence="2">Uncharacterized protein</fullName>
    </submittedName>
</protein>
<keyword evidence="1" id="KW-0812">Transmembrane</keyword>
<keyword evidence="1" id="KW-1133">Transmembrane helix</keyword>
<reference evidence="2" key="1">
    <citation type="submission" date="2022-11" db="EMBL/GenBank/DDBJ databases">
        <title>Genome Resource of Sclerotinia nivalis Strain SnTB1, a Plant Pathogen Isolated from American Ginseng.</title>
        <authorList>
            <person name="Fan S."/>
        </authorList>
    </citation>
    <scope>NUCLEOTIDE SEQUENCE</scope>
    <source>
        <strain evidence="2">SnTB1</strain>
    </source>
</reference>
<feature type="transmembrane region" description="Helical" evidence="1">
    <location>
        <begin position="80"/>
        <end position="100"/>
    </location>
</feature>
<proteinExistence type="predicted"/>
<name>A0A9X0AX62_9HELO</name>
<evidence type="ECO:0000313" key="2">
    <source>
        <dbReference type="EMBL" id="KAJ8070580.1"/>
    </source>
</evidence>
<dbReference type="OrthoDB" id="245989at2759"/>
<dbReference type="EMBL" id="JAPEIS010000001">
    <property type="protein sequence ID" value="KAJ8070580.1"/>
    <property type="molecule type" value="Genomic_DNA"/>
</dbReference>
<accession>A0A9X0AX62</accession>
<gene>
    <name evidence="2" type="ORF">OCU04_000953</name>
</gene>